<dbReference type="Proteomes" id="UP000250991">
    <property type="component" value="Unassembled WGS sequence"/>
</dbReference>
<reference evidence="1 2" key="1">
    <citation type="submission" date="2018-06" db="EMBL/GenBank/DDBJ databases">
        <authorList>
            <consortium name="Pathogen Informatics"/>
            <person name="Doyle S."/>
        </authorList>
    </citation>
    <scope>NUCLEOTIDE SEQUENCE [LARGE SCALE GENOMIC DNA]</scope>
    <source>
        <strain evidence="1 2">NCTC8009</strain>
    </source>
</reference>
<name>A0A2X3JM68_ECOLX</name>
<proteinExistence type="predicted"/>
<organism evidence="1 2">
    <name type="scientific">Escherichia coli</name>
    <dbReference type="NCBI Taxonomy" id="562"/>
    <lineage>
        <taxon>Bacteria</taxon>
        <taxon>Pseudomonadati</taxon>
        <taxon>Pseudomonadota</taxon>
        <taxon>Gammaproteobacteria</taxon>
        <taxon>Enterobacterales</taxon>
        <taxon>Enterobacteriaceae</taxon>
        <taxon>Escherichia</taxon>
    </lineage>
</organism>
<gene>
    <name evidence="1" type="ORF">NCTC8009_06166</name>
</gene>
<sequence length="34" mass="3839">MISYPAVEAAVAKFEQDWLERLAERRLTGRSASS</sequence>
<accession>A0A2X3JM68</accession>
<evidence type="ECO:0000313" key="1">
    <source>
        <dbReference type="EMBL" id="SQD05602.1"/>
    </source>
</evidence>
<protein>
    <submittedName>
        <fullName evidence="1">Fructose-6-phosphate aldolase</fullName>
    </submittedName>
</protein>
<evidence type="ECO:0000313" key="2">
    <source>
        <dbReference type="Proteomes" id="UP000250991"/>
    </source>
</evidence>
<dbReference type="EMBL" id="UARW01000010">
    <property type="protein sequence ID" value="SQD05602.1"/>
    <property type="molecule type" value="Genomic_DNA"/>
</dbReference>
<dbReference type="AlphaFoldDB" id="A0A2X3JM68"/>